<dbReference type="PANTHER" id="PTHR31571">
    <property type="entry name" value="ALTERED INHERITANCE OF MITOCHONDRIA PROTEIN 6"/>
    <property type="match status" value="1"/>
</dbReference>
<feature type="transmembrane region" description="Helical" evidence="4">
    <location>
        <begin position="41"/>
        <end position="66"/>
    </location>
</feature>
<proteinExistence type="inferred from homology"/>
<reference evidence="5 6" key="2">
    <citation type="journal article" date="2013" name="PLoS Genet.">
        <title>Comparative genome structure, secondary metabolite, and effector coding capacity across Cochliobolus pathogens.</title>
        <authorList>
            <person name="Condon B.J."/>
            <person name="Leng Y."/>
            <person name="Wu D."/>
            <person name="Bushley K.E."/>
            <person name="Ohm R.A."/>
            <person name="Otillar R."/>
            <person name="Martin J."/>
            <person name="Schackwitz W."/>
            <person name="Grimwood J."/>
            <person name="MohdZainudin N."/>
            <person name="Xue C."/>
            <person name="Wang R."/>
            <person name="Manning V.A."/>
            <person name="Dhillon B."/>
            <person name="Tu Z.J."/>
            <person name="Steffenson B.J."/>
            <person name="Salamov A."/>
            <person name="Sun H."/>
            <person name="Lowry S."/>
            <person name="LaButti K."/>
            <person name="Han J."/>
            <person name="Copeland A."/>
            <person name="Lindquist E."/>
            <person name="Barry K."/>
            <person name="Schmutz J."/>
            <person name="Baker S.E."/>
            <person name="Ciuffetti L.M."/>
            <person name="Grigoriev I.V."/>
            <person name="Zhong S."/>
            <person name="Turgeon B.G."/>
        </authorList>
    </citation>
    <scope>NUCLEOTIDE SEQUENCE [LARGE SCALE GENOMIC DNA]</scope>
    <source>
        <strain evidence="6">28A</strain>
    </source>
</reference>
<keyword evidence="4" id="KW-0812">Transmembrane</keyword>
<dbReference type="eggNOG" id="ENOG502QVA8">
    <property type="taxonomic scope" value="Eukaryota"/>
</dbReference>
<gene>
    <name evidence="5" type="ORF">SETTUDRAFT_136078</name>
</gene>
<dbReference type="EMBL" id="KB908592">
    <property type="protein sequence ID" value="EOA87341.1"/>
    <property type="molecule type" value="Genomic_DNA"/>
</dbReference>
<dbReference type="Proteomes" id="UP000016935">
    <property type="component" value="Unassembled WGS sequence"/>
</dbReference>
<dbReference type="PANTHER" id="PTHR31571:SF1">
    <property type="entry name" value="ALTERED INHERITANCE OF MITOCHONDRIA PROTEIN 6"/>
    <property type="match status" value="1"/>
</dbReference>
<feature type="region of interest" description="Disordered" evidence="3">
    <location>
        <begin position="266"/>
        <end position="289"/>
    </location>
</feature>
<feature type="compositionally biased region" description="Polar residues" evidence="3">
    <location>
        <begin position="270"/>
        <end position="289"/>
    </location>
</feature>
<accession>R0IRM2</accession>
<keyword evidence="6" id="KW-1185">Reference proteome</keyword>
<evidence type="ECO:0000256" key="2">
    <source>
        <dbReference type="ARBA" id="ARBA00014286"/>
    </source>
</evidence>
<dbReference type="GO" id="GO:0008081">
    <property type="term" value="F:phosphoric diester hydrolase activity"/>
    <property type="evidence" value="ECO:0007669"/>
    <property type="project" value="InterPro"/>
</dbReference>
<dbReference type="OrthoDB" id="4153866at2759"/>
<reference evidence="5 6" key="1">
    <citation type="journal article" date="2012" name="PLoS Pathog.">
        <title>Diverse lifestyles and strategies of plant pathogenesis encoded in the genomes of eighteen Dothideomycetes fungi.</title>
        <authorList>
            <person name="Ohm R.A."/>
            <person name="Feau N."/>
            <person name="Henrissat B."/>
            <person name="Schoch C.L."/>
            <person name="Horwitz B.A."/>
            <person name="Barry K.W."/>
            <person name="Condon B.J."/>
            <person name="Copeland A.C."/>
            <person name="Dhillon B."/>
            <person name="Glaser F."/>
            <person name="Hesse C.N."/>
            <person name="Kosti I."/>
            <person name="LaButti K."/>
            <person name="Lindquist E.A."/>
            <person name="Lucas S."/>
            <person name="Salamov A.A."/>
            <person name="Bradshaw R.E."/>
            <person name="Ciuffetti L."/>
            <person name="Hamelin R.C."/>
            <person name="Kema G.H.J."/>
            <person name="Lawrence C."/>
            <person name="Scott J.A."/>
            <person name="Spatafora J.W."/>
            <person name="Turgeon B.G."/>
            <person name="de Wit P.J.G.M."/>
            <person name="Zhong S."/>
            <person name="Goodwin S.B."/>
            <person name="Grigoriev I.V."/>
        </authorList>
    </citation>
    <scope>NUCLEOTIDE SEQUENCE [LARGE SCALE GENOMIC DNA]</scope>
    <source>
        <strain evidence="6">28A</strain>
    </source>
</reference>
<sequence>MSIRRRNGKPRPDAEFGRLRLPDEKKQANKYRLRRKHATRACVIIPLLIVIFFGLLHMVNVLLGFVPVFLDHHARPGLDWSRYDESQLLDITRDVVPVPCHSHNDYWRRVPLYDALHWGCSGVEADVWLFDNELFVGHNTNALTQNNTFRSMYVDPLTRMLDHKNAATTFATTSTTKNGVFDTDPAQTLVLLVDFKNDGHQIFPVVSQQISSLREKGYLTHFNGTSVVSGPITVVATGNAPFDLITANVTYRDIFFDAPLDHLIQDETPADSSTTPKRQGQGTVGTTPNSHFDSTNSYYASVNFGSSIGWLWFGRLSDTQLHKIRTQIHDAKQRGLKSRYWSAPKWPIGLRNRVWKVLVQEGVGYLNGDDLQGMTELNWDIKKHWGVLG</sequence>
<dbReference type="SUPFAM" id="SSF51695">
    <property type="entry name" value="PLC-like phosphodiesterases"/>
    <property type="match status" value="1"/>
</dbReference>
<name>R0IRM2_EXST2</name>
<evidence type="ECO:0000256" key="4">
    <source>
        <dbReference type="SAM" id="Phobius"/>
    </source>
</evidence>
<organism evidence="5 6">
    <name type="scientific">Exserohilum turcicum (strain 28A)</name>
    <name type="common">Northern leaf blight fungus</name>
    <name type="synonym">Setosphaeria turcica</name>
    <dbReference type="NCBI Taxonomy" id="671987"/>
    <lineage>
        <taxon>Eukaryota</taxon>
        <taxon>Fungi</taxon>
        <taxon>Dikarya</taxon>
        <taxon>Ascomycota</taxon>
        <taxon>Pezizomycotina</taxon>
        <taxon>Dothideomycetes</taxon>
        <taxon>Pleosporomycetidae</taxon>
        <taxon>Pleosporales</taxon>
        <taxon>Pleosporineae</taxon>
        <taxon>Pleosporaceae</taxon>
        <taxon>Exserohilum</taxon>
    </lineage>
</organism>
<dbReference type="GO" id="GO:0006629">
    <property type="term" value="P:lipid metabolic process"/>
    <property type="evidence" value="ECO:0007669"/>
    <property type="project" value="InterPro"/>
</dbReference>
<dbReference type="GeneID" id="19396340"/>
<dbReference type="InterPro" id="IPR017946">
    <property type="entry name" value="PLC-like_Pdiesterase_TIM-brl"/>
</dbReference>
<evidence type="ECO:0000256" key="1">
    <source>
        <dbReference type="ARBA" id="ARBA00008858"/>
    </source>
</evidence>
<keyword evidence="4" id="KW-1133">Transmembrane helix</keyword>
<dbReference type="RefSeq" id="XP_008025776.1">
    <property type="nucleotide sequence ID" value="XM_008027585.1"/>
</dbReference>
<evidence type="ECO:0000313" key="6">
    <source>
        <dbReference type="Proteomes" id="UP000016935"/>
    </source>
</evidence>
<comment type="similarity">
    <text evidence="1">Belongs to the AIM6 family.</text>
</comment>
<dbReference type="AlphaFoldDB" id="R0IRM2"/>
<dbReference type="HOGENOM" id="CLU_031561_2_0_1"/>
<dbReference type="InterPro" id="IPR051236">
    <property type="entry name" value="HAT_RTT109-like"/>
</dbReference>
<evidence type="ECO:0000313" key="5">
    <source>
        <dbReference type="EMBL" id="EOA87341.1"/>
    </source>
</evidence>
<protein>
    <recommendedName>
        <fullName evidence="2">Altered inheritance of mitochondria protein 6</fullName>
    </recommendedName>
</protein>
<keyword evidence="4" id="KW-0472">Membrane</keyword>
<dbReference type="STRING" id="671987.R0IRM2"/>
<evidence type="ECO:0000256" key="3">
    <source>
        <dbReference type="SAM" id="MobiDB-lite"/>
    </source>
</evidence>